<accession>A0A9W8AHG9</accession>
<reference evidence="1" key="1">
    <citation type="submission" date="2022-07" db="EMBL/GenBank/DDBJ databases">
        <title>Phylogenomic reconstructions and comparative analyses of Kickxellomycotina fungi.</title>
        <authorList>
            <person name="Reynolds N.K."/>
            <person name="Stajich J.E."/>
            <person name="Barry K."/>
            <person name="Grigoriev I.V."/>
            <person name="Crous P."/>
            <person name="Smith M.E."/>
        </authorList>
    </citation>
    <scope>NUCLEOTIDE SEQUENCE</scope>
    <source>
        <strain evidence="1">RSA 1196</strain>
    </source>
</reference>
<protein>
    <recommendedName>
        <fullName evidence="3">DinB-like domain-containing protein</fullName>
    </recommendedName>
</protein>
<name>A0A9W8AHG9_9FUNG</name>
<comment type="caution">
    <text evidence="1">The sequence shown here is derived from an EMBL/GenBank/DDBJ whole genome shotgun (WGS) entry which is preliminary data.</text>
</comment>
<dbReference type="PANTHER" id="PTHR39473:SF1">
    <property type="entry name" value="DINB-LIKE DOMAIN-CONTAINING PROTEIN"/>
    <property type="match status" value="1"/>
</dbReference>
<organism evidence="1 2">
    <name type="scientific">Dispira parvispora</name>
    <dbReference type="NCBI Taxonomy" id="1520584"/>
    <lineage>
        <taxon>Eukaryota</taxon>
        <taxon>Fungi</taxon>
        <taxon>Fungi incertae sedis</taxon>
        <taxon>Zoopagomycota</taxon>
        <taxon>Kickxellomycotina</taxon>
        <taxon>Dimargaritomycetes</taxon>
        <taxon>Dimargaritales</taxon>
        <taxon>Dimargaritaceae</taxon>
        <taxon>Dispira</taxon>
    </lineage>
</organism>
<proteinExistence type="predicted"/>
<keyword evidence="2" id="KW-1185">Reference proteome</keyword>
<dbReference type="OrthoDB" id="5564877at2759"/>
<dbReference type="PANTHER" id="PTHR39473">
    <property type="match status" value="1"/>
</dbReference>
<sequence length="199" mass="22473">MTLDREGDQLIYSAVGILNQAIQFVQQPGLTDELYIRSSRLIPGSTIGKHVRHVCDHFRLLLQALPNPGASTEGLEGNPKIEIFYDKRQRQVPTESHTGVAEEQMRELVHTLRQFHEVCLVPLDTVVVVKAQIDSHSEHQISLPSTLRRELWFCTHHAIHHYAMIKTLSIEFEVPVTADFGVAPSTLQYNALQSSTTNE</sequence>
<dbReference type="EMBL" id="JANBPY010003991">
    <property type="protein sequence ID" value="KAJ1949529.1"/>
    <property type="molecule type" value="Genomic_DNA"/>
</dbReference>
<evidence type="ECO:0008006" key="3">
    <source>
        <dbReference type="Google" id="ProtNLM"/>
    </source>
</evidence>
<dbReference type="Proteomes" id="UP001150925">
    <property type="component" value="Unassembled WGS sequence"/>
</dbReference>
<dbReference type="AlphaFoldDB" id="A0A9W8AHG9"/>
<evidence type="ECO:0000313" key="1">
    <source>
        <dbReference type="EMBL" id="KAJ1949529.1"/>
    </source>
</evidence>
<gene>
    <name evidence="1" type="ORF">IWQ62_006718</name>
</gene>
<evidence type="ECO:0000313" key="2">
    <source>
        <dbReference type="Proteomes" id="UP001150925"/>
    </source>
</evidence>